<evidence type="ECO:0000313" key="6">
    <source>
        <dbReference type="Proteomes" id="UP000002770"/>
    </source>
</evidence>
<dbReference type="InterPro" id="IPR027417">
    <property type="entry name" value="P-loop_NTPase"/>
</dbReference>
<dbReference type="InParanoid" id="G9ERF8"/>
<dbReference type="eggNOG" id="COG1131">
    <property type="taxonomic scope" value="Bacteria"/>
</dbReference>
<dbReference type="SUPFAM" id="SSF52540">
    <property type="entry name" value="P-loop containing nucleoside triphosphate hydrolases"/>
    <property type="match status" value="1"/>
</dbReference>
<name>G9ERF8_9GAMM</name>
<keyword evidence="1" id="KW-0813">Transport</keyword>
<dbReference type="Pfam" id="PF00005">
    <property type="entry name" value="ABC_tran"/>
    <property type="match status" value="1"/>
</dbReference>
<dbReference type="InterPro" id="IPR003593">
    <property type="entry name" value="AAA+_ATPase"/>
</dbReference>
<keyword evidence="6" id="KW-1185">Reference proteome</keyword>
<keyword evidence="2" id="KW-0547">Nucleotide-binding</keyword>
<keyword evidence="3" id="KW-0067">ATP-binding</keyword>
<evidence type="ECO:0000256" key="2">
    <source>
        <dbReference type="ARBA" id="ARBA00022741"/>
    </source>
</evidence>
<feature type="domain" description="ABC transporter" evidence="4">
    <location>
        <begin position="5"/>
        <end position="211"/>
    </location>
</feature>
<protein>
    <recommendedName>
        <fullName evidence="4">ABC transporter domain-containing protein</fullName>
    </recommendedName>
</protein>
<dbReference type="AlphaFoldDB" id="G9ERF8"/>
<accession>G9ERF8</accession>
<dbReference type="PANTHER" id="PTHR42939:SF1">
    <property type="entry name" value="ABC TRANSPORTER ATP-BINDING PROTEIN ALBC-RELATED"/>
    <property type="match status" value="1"/>
</dbReference>
<dbReference type="GO" id="GO:0005524">
    <property type="term" value="F:ATP binding"/>
    <property type="evidence" value="ECO:0007669"/>
    <property type="project" value="UniProtKB-KW"/>
</dbReference>
<dbReference type="PANTHER" id="PTHR42939">
    <property type="entry name" value="ABC TRANSPORTER ATP-BINDING PROTEIN ALBC-RELATED"/>
    <property type="match status" value="1"/>
</dbReference>
<sequence length="213" mass="24250">MEISLRLEKVRKSFADKLLFSDLSYTFYKRNYHLVGKNGVGKSTLLRLMVGLDSIDSGSILLNGRYPVAERSINAKKIFYIPDDLPIYPFLTGHEFLSWIAKLRLSTAKEIHRVMERLELTANQNSYIADMSFGTKKKFLLASILLGHADFIILDEPLNGLDKNSQQVLLEMLREKAEYSGIILTTHHEANIDLLHPITVGIVENSLVESIKW</sequence>
<evidence type="ECO:0000313" key="5">
    <source>
        <dbReference type="EMBL" id="EHL30127.1"/>
    </source>
</evidence>
<dbReference type="Gene3D" id="3.40.50.300">
    <property type="entry name" value="P-loop containing nucleotide triphosphate hydrolases"/>
    <property type="match status" value="1"/>
</dbReference>
<dbReference type="SMART" id="SM00382">
    <property type="entry name" value="AAA"/>
    <property type="match status" value="1"/>
</dbReference>
<dbReference type="STRING" id="658187.LDG_7873"/>
<dbReference type="PROSITE" id="PS50893">
    <property type="entry name" value="ABC_TRANSPORTER_2"/>
    <property type="match status" value="1"/>
</dbReference>
<dbReference type="Proteomes" id="UP000002770">
    <property type="component" value="Unassembled WGS sequence"/>
</dbReference>
<proteinExistence type="predicted"/>
<dbReference type="InterPro" id="IPR003439">
    <property type="entry name" value="ABC_transporter-like_ATP-bd"/>
</dbReference>
<evidence type="ECO:0000256" key="3">
    <source>
        <dbReference type="ARBA" id="ARBA00022840"/>
    </source>
</evidence>
<evidence type="ECO:0000256" key="1">
    <source>
        <dbReference type="ARBA" id="ARBA00022448"/>
    </source>
</evidence>
<dbReference type="EMBL" id="JH413835">
    <property type="protein sequence ID" value="EHL30127.1"/>
    <property type="molecule type" value="Genomic_DNA"/>
</dbReference>
<evidence type="ECO:0000259" key="4">
    <source>
        <dbReference type="PROSITE" id="PS50893"/>
    </source>
</evidence>
<dbReference type="GO" id="GO:0016887">
    <property type="term" value="F:ATP hydrolysis activity"/>
    <property type="evidence" value="ECO:0007669"/>
    <property type="project" value="InterPro"/>
</dbReference>
<dbReference type="InterPro" id="IPR051782">
    <property type="entry name" value="ABC_Transporter_VariousFunc"/>
</dbReference>
<reference evidence="5 6" key="1">
    <citation type="journal article" date="2011" name="BMC Genomics">
        <title>Insight into cross-talk between intra-amoebal pathogens.</title>
        <authorList>
            <person name="Gimenez G."/>
            <person name="Bertelli C."/>
            <person name="Moliner C."/>
            <person name="Robert C."/>
            <person name="Raoult D."/>
            <person name="Fournier P.E."/>
            <person name="Greub G."/>
        </authorList>
    </citation>
    <scope>NUCLEOTIDE SEQUENCE [LARGE SCALE GENOMIC DNA]</scope>
    <source>
        <strain evidence="5 6">LLAP12</strain>
    </source>
</reference>
<dbReference type="RefSeq" id="WP_006871764.1">
    <property type="nucleotide sequence ID" value="NZ_JH413835.1"/>
</dbReference>
<organism evidence="5 6">
    <name type="scientific">Legionella drancourtii LLAP12</name>
    <dbReference type="NCBI Taxonomy" id="658187"/>
    <lineage>
        <taxon>Bacteria</taxon>
        <taxon>Pseudomonadati</taxon>
        <taxon>Pseudomonadota</taxon>
        <taxon>Gammaproteobacteria</taxon>
        <taxon>Legionellales</taxon>
        <taxon>Legionellaceae</taxon>
        <taxon>Legionella</taxon>
    </lineage>
</organism>
<dbReference type="HOGENOM" id="CLU_000604_1_2_6"/>
<gene>
    <name evidence="5" type="ORF">LDG_7873</name>
</gene>